<dbReference type="Proteomes" id="UP001331936">
    <property type="component" value="Unassembled WGS sequence"/>
</dbReference>
<reference evidence="3 4" key="1">
    <citation type="submission" date="2023-08" db="EMBL/GenBank/DDBJ databases">
        <authorList>
            <person name="Girao M."/>
            <person name="Carvalho M.F."/>
        </authorList>
    </citation>
    <scope>NUCLEOTIDE SEQUENCE [LARGE SCALE GENOMIC DNA]</scope>
    <source>
        <strain evidence="3 4">CC-R104</strain>
    </source>
</reference>
<protein>
    <recommendedName>
        <fullName evidence="5">Cell wall synthesis protein CwsA</fullName>
    </recommendedName>
</protein>
<sequence length="142" mass="14572">MTRVSESSTDSGFCPGLVYPPKESGNLGAALRVAGDGAVALAQGSTAAGLLVTRKGLEFARDVAGPALRARKETALLKSVVSEKPRRRARVGGKALIVVGAIGAIVGGGAVFYRSRRPDHPPIAPEPPRVRPVETGEAPSGH</sequence>
<feature type="region of interest" description="Disordered" evidence="1">
    <location>
        <begin position="116"/>
        <end position="142"/>
    </location>
</feature>
<accession>A0ABU7JQE5</accession>
<keyword evidence="2" id="KW-0812">Transmembrane</keyword>
<evidence type="ECO:0000313" key="3">
    <source>
        <dbReference type="EMBL" id="MEE2032254.1"/>
    </source>
</evidence>
<keyword evidence="4" id="KW-1185">Reference proteome</keyword>
<evidence type="ECO:0000256" key="2">
    <source>
        <dbReference type="SAM" id="Phobius"/>
    </source>
</evidence>
<organism evidence="3 4">
    <name type="scientific">Rhodococcus chondri</name>
    <dbReference type="NCBI Taxonomy" id="3065941"/>
    <lineage>
        <taxon>Bacteria</taxon>
        <taxon>Bacillati</taxon>
        <taxon>Actinomycetota</taxon>
        <taxon>Actinomycetes</taxon>
        <taxon>Mycobacteriales</taxon>
        <taxon>Nocardiaceae</taxon>
        <taxon>Rhodococcus</taxon>
    </lineage>
</organism>
<keyword evidence="2" id="KW-0472">Membrane</keyword>
<proteinExistence type="predicted"/>
<keyword evidence="2" id="KW-1133">Transmembrane helix</keyword>
<comment type="caution">
    <text evidence="3">The sequence shown here is derived from an EMBL/GenBank/DDBJ whole genome shotgun (WGS) entry which is preliminary data.</text>
</comment>
<feature type="transmembrane region" description="Helical" evidence="2">
    <location>
        <begin position="95"/>
        <end position="113"/>
    </location>
</feature>
<dbReference type="RefSeq" id="WP_330151678.1">
    <property type="nucleotide sequence ID" value="NZ_JAUZMZ010000037.1"/>
</dbReference>
<dbReference type="EMBL" id="JAUZMZ010000037">
    <property type="protein sequence ID" value="MEE2032254.1"/>
    <property type="molecule type" value="Genomic_DNA"/>
</dbReference>
<evidence type="ECO:0000313" key="4">
    <source>
        <dbReference type="Proteomes" id="UP001331936"/>
    </source>
</evidence>
<evidence type="ECO:0008006" key="5">
    <source>
        <dbReference type="Google" id="ProtNLM"/>
    </source>
</evidence>
<evidence type="ECO:0000256" key="1">
    <source>
        <dbReference type="SAM" id="MobiDB-lite"/>
    </source>
</evidence>
<name>A0ABU7JQE5_9NOCA</name>
<gene>
    <name evidence="3" type="ORF">Q8814_09070</name>
</gene>